<keyword evidence="2" id="KW-1185">Reference proteome</keyword>
<proteinExistence type="predicted"/>
<dbReference type="Proteomes" id="UP000762676">
    <property type="component" value="Unassembled WGS sequence"/>
</dbReference>
<reference evidence="1 2" key="1">
    <citation type="journal article" date="2021" name="Elife">
        <title>Chloroplast acquisition without the gene transfer in kleptoplastic sea slugs, Plakobranchus ocellatus.</title>
        <authorList>
            <person name="Maeda T."/>
            <person name="Takahashi S."/>
            <person name="Yoshida T."/>
            <person name="Shimamura S."/>
            <person name="Takaki Y."/>
            <person name="Nagai Y."/>
            <person name="Toyoda A."/>
            <person name="Suzuki Y."/>
            <person name="Arimoto A."/>
            <person name="Ishii H."/>
            <person name="Satoh N."/>
            <person name="Nishiyama T."/>
            <person name="Hasebe M."/>
            <person name="Maruyama T."/>
            <person name="Minagawa J."/>
            <person name="Obokata J."/>
            <person name="Shigenobu S."/>
        </authorList>
    </citation>
    <scope>NUCLEOTIDE SEQUENCE [LARGE SCALE GENOMIC DNA]</scope>
</reference>
<protein>
    <submittedName>
        <fullName evidence="1">Uncharacterized protein</fullName>
    </submittedName>
</protein>
<sequence>MPHKPVLFSVPSLPAYPFEVVVTLGQRDTEKNSRGGKKKTTWVVRSHYLTKQPGPNSNTEIGRGRQKAQMTGKVLDSQLEGVNKTRQSHTLTRFAEDRPAWCLLSCSVPTMSLLHPSIKGLIE</sequence>
<accession>A0AAV4EST4</accession>
<dbReference type="AlphaFoldDB" id="A0AAV4EST4"/>
<name>A0AAV4EST4_9GAST</name>
<organism evidence="1 2">
    <name type="scientific">Elysia marginata</name>
    <dbReference type="NCBI Taxonomy" id="1093978"/>
    <lineage>
        <taxon>Eukaryota</taxon>
        <taxon>Metazoa</taxon>
        <taxon>Spiralia</taxon>
        <taxon>Lophotrochozoa</taxon>
        <taxon>Mollusca</taxon>
        <taxon>Gastropoda</taxon>
        <taxon>Heterobranchia</taxon>
        <taxon>Euthyneura</taxon>
        <taxon>Panpulmonata</taxon>
        <taxon>Sacoglossa</taxon>
        <taxon>Placobranchoidea</taxon>
        <taxon>Plakobranchidae</taxon>
        <taxon>Elysia</taxon>
    </lineage>
</organism>
<evidence type="ECO:0000313" key="1">
    <source>
        <dbReference type="EMBL" id="GFR63231.1"/>
    </source>
</evidence>
<comment type="caution">
    <text evidence="1">The sequence shown here is derived from an EMBL/GenBank/DDBJ whole genome shotgun (WGS) entry which is preliminary data.</text>
</comment>
<gene>
    <name evidence="1" type="ORF">ElyMa_000150500</name>
</gene>
<evidence type="ECO:0000313" key="2">
    <source>
        <dbReference type="Proteomes" id="UP000762676"/>
    </source>
</evidence>
<dbReference type="EMBL" id="BMAT01000280">
    <property type="protein sequence ID" value="GFR63231.1"/>
    <property type="molecule type" value="Genomic_DNA"/>
</dbReference>